<evidence type="ECO:0000313" key="2">
    <source>
        <dbReference type="Proteomes" id="UP000259030"/>
    </source>
</evidence>
<dbReference type="STRING" id="317577.GCA_000419625_02584"/>
<organism evidence="1 2">
    <name type="scientific">Deinococcus ficus</name>
    <dbReference type="NCBI Taxonomy" id="317577"/>
    <lineage>
        <taxon>Bacteria</taxon>
        <taxon>Thermotogati</taxon>
        <taxon>Deinococcota</taxon>
        <taxon>Deinococci</taxon>
        <taxon>Deinococcales</taxon>
        <taxon>Deinococcaceae</taxon>
        <taxon>Deinococcus</taxon>
    </lineage>
</organism>
<dbReference type="Proteomes" id="UP000259030">
    <property type="component" value="Chromosome"/>
</dbReference>
<accession>A0A221SVP5</accession>
<dbReference type="RefSeq" id="WP_027462607.1">
    <property type="nucleotide sequence ID" value="NZ_CP021081.1"/>
</dbReference>
<reference evidence="1 2" key="1">
    <citation type="submission" date="2017-05" db="EMBL/GenBank/DDBJ databases">
        <title>The complete genome sequence of Deinococcus ficus isolated from the rhizosphere of the Ficus religiosa L. in Taiwan.</title>
        <authorList>
            <person name="Wu K.-M."/>
            <person name="Liao T.-L."/>
            <person name="Liu Y.-M."/>
            <person name="Young C.-C."/>
            <person name="Tsai S.-F."/>
        </authorList>
    </citation>
    <scope>NUCLEOTIDE SEQUENCE [LARGE SCALE GENOMIC DNA]</scope>
    <source>
        <strain evidence="1 2">CC-FR2-10</strain>
    </source>
</reference>
<dbReference type="EMBL" id="CP021081">
    <property type="protein sequence ID" value="ASN80724.1"/>
    <property type="molecule type" value="Genomic_DNA"/>
</dbReference>
<name>A0A221SVP5_9DEIO</name>
<dbReference type="Gene3D" id="3.40.50.10860">
    <property type="entry name" value="Leucine Dehydrogenase, chain A, domain 1"/>
    <property type="match status" value="1"/>
</dbReference>
<dbReference type="AlphaFoldDB" id="A0A221SVP5"/>
<dbReference type="Gene3D" id="3.40.50.720">
    <property type="entry name" value="NAD(P)-binding Rossmann-like Domain"/>
    <property type="match status" value="1"/>
</dbReference>
<evidence type="ECO:0000313" key="1">
    <source>
        <dbReference type="EMBL" id="ASN80724.1"/>
    </source>
</evidence>
<proteinExistence type="predicted"/>
<dbReference type="KEGG" id="dfc:DFI_06655"/>
<sequence length="254" mass="25966">MPSVPPATPDHPLALLGFAPDAARALRQLGLIAVNVPTDDLTHVMDACRTLKFTGALVHPALEAAVAAAVTPDTAARRAGRVDAVAFSGTAHGVHTLADALGDTLGDSGYALRGASALLLGLEAADLGRGLPLTRLGLSIVGVGAETISDAERVLRDLPAGVRGYALARRDPSVQSFAERCDLIVVTGGPLPAGVLQPYHTLADLTGQASTGSSGATALDLTALPLHRLSHQLAHATGQRFRPDTLAPLLPALH</sequence>
<keyword evidence="2" id="KW-1185">Reference proteome</keyword>
<protein>
    <submittedName>
        <fullName evidence="1">Shikimate dehydrogenase</fullName>
    </submittedName>
</protein>
<gene>
    <name evidence="1" type="ORF">DFI_06655</name>
</gene>